<keyword evidence="3" id="KW-1185">Reference proteome</keyword>
<dbReference type="Gene3D" id="3.40.50.1820">
    <property type="entry name" value="alpha/beta hydrolase"/>
    <property type="match status" value="1"/>
</dbReference>
<proteinExistence type="predicted"/>
<dbReference type="InterPro" id="IPR013595">
    <property type="entry name" value="Pept_S33_TAP-like_C"/>
</dbReference>
<dbReference type="AlphaFoldDB" id="A0A7K3LMB3"/>
<dbReference type="RefSeq" id="WP_162128763.1">
    <property type="nucleotide sequence ID" value="NZ_JAADZU010000017.1"/>
</dbReference>
<evidence type="ECO:0000313" key="3">
    <source>
        <dbReference type="Proteomes" id="UP000466307"/>
    </source>
</evidence>
<dbReference type="EMBL" id="JAADZU010000017">
    <property type="protein sequence ID" value="NDK89396.1"/>
    <property type="molecule type" value="Genomic_DNA"/>
</dbReference>
<reference evidence="2 3" key="1">
    <citation type="submission" date="2020-01" db="EMBL/GenBank/DDBJ databases">
        <title>Investigation of new actinobacteria for the biodesulphurisation of diesel fuel.</title>
        <authorList>
            <person name="Athi Narayanan S.M."/>
        </authorList>
    </citation>
    <scope>NUCLEOTIDE SEQUENCE [LARGE SCALE GENOMIC DNA]</scope>
    <source>
        <strain evidence="2 3">213E</strain>
    </source>
</reference>
<feature type="domain" description="Peptidase S33 tripeptidyl aminopeptidase-like C-terminal" evidence="1">
    <location>
        <begin position="362"/>
        <end position="455"/>
    </location>
</feature>
<evidence type="ECO:0000313" key="2">
    <source>
        <dbReference type="EMBL" id="NDK89396.1"/>
    </source>
</evidence>
<feature type="non-terminal residue" evidence="2">
    <location>
        <position position="1"/>
    </location>
</feature>
<accession>A0A7K3LMB3</accession>
<evidence type="ECO:0000259" key="1">
    <source>
        <dbReference type="Pfam" id="PF08386"/>
    </source>
</evidence>
<protein>
    <submittedName>
        <fullName evidence="2">Alpha/beta hydrolase</fullName>
    </submittedName>
</protein>
<sequence length="466" mass="46808">AQAPTLQKPGTDLAWGGCAGAPAAPAGVTLQCAELDSPVNPDNPRSTLTVHFTRASVADTPADAAPLVLTAGTDMPSSRALRLLADGPGRSLLNKHPIVAVDRRGIPDSTPLDCLTRSERVTLADNGLTAGADTAKRITDLADAASSASDGCTETLTPDQLQFGITAAASDIETLRQRWNVPTLGLIGLGEGSDVAIAYTALYGGRTGRLVLDTPTPFGANARDAGAVRASGVQAALVTFAQRCGALGAGCPLGTAGVATMGDVLTKGRTGALGGLSDTQALAAITTGLALAPNDTAGLTSVASAIAAADNGDVKALTDLANQAEELRLTDGQVVSVCNDVTGPVGQNEVAGLVTAWTKQNPLTGTDTALSLVRCNGWASSEPVNPPESFPVAPLVLLNSGDPINGGEGVKGLSPLFARAGTTPVTVDWNGLGYSVLARSTCAADVVAQYVAHSPLEGPADRGCPA</sequence>
<dbReference type="Pfam" id="PF08386">
    <property type="entry name" value="Abhydrolase_4"/>
    <property type="match status" value="1"/>
</dbReference>
<name>A0A7K3LMB3_9ACTN</name>
<dbReference type="Proteomes" id="UP000466307">
    <property type="component" value="Unassembled WGS sequence"/>
</dbReference>
<gene>
    <name evidence="2" type="ORF">GYA93_07340</name>
</gene>
<dbReference type="SUPFAM" id="SSF53474">
    <property type="entry name" value="alpha/beta-Hydrolases"/>
    <property type="match status" value="1"/>
</dbReference>
<dbReference type="InterPro" id="IPR029058">
    <property type="entry name" value="AB_hydrolase_fold"/>
</dbReference>
<comment type="caution">
    <text evidence="2">The sequence shown here is derived from an EMBL/GenBank/DDBJ whole genome shotgun (WGS) entry which is preliminary data.</text>
</comment>
<keyword evidence="2" id="KW-0378">Hydrolase</keyword>
<dbReference type="GO" id="GO:0016787">
    <property type="term" value="F:hydrolase activity"/>
    <property type="evidence" value="ECO:0007669"/>
    <property type="project" value="UniProtKB-KW"/>
</dbReference>
<organism evidence="2 3">
    <name type="scientific">Gordonia desulfuricans</name>
    <dbReference type="NCBI Taxonomy" id="89051"/>
    <lineage>
        <taxon>Bacteria</taxon>
        <taxon>Bacillati</taxon>
        <taxon>Actinomycetota</taxon>
        <taxon>Actinomycetes</taxon>
        <taxon>Mycobacteriales</taxon>
        <taxon>Gordoniaceae</taxon>
        <taxon>Gordonia</taxon>
    </lineage>
</organism>